<evidence type="ECO:0000256" key="1">
    <source>
        <dbReference type="SAM" id="Phobius"/>
    </source>
</evidence>
<feature type="transmembrane region" description="Helical" evidence="1">
    <location>
        <begin position="20"/>
        <end position="40"/>
    </location>
</feature>
<comment type="caution">
    <text evidence="2">The sequence shown here is derived from an EMBL/GenBank/DDBJ whole genome shotgun (WGS) entry which is preliminary data.</text>
</comment>
<keyword evidence="3" id="KW-1185">Reference proteome</keyword>
<evidence type="ECO:0000313" key="2">
    <source>
        <dbReference type="EMBL" id="CAH3019422.1"/>
    </source>
</evidence>
<protein>
    <submittedName>
        <fullName evidence="2">Uncharacterized protein</fullName>
    </submittedName>
</protein>
<dbReference type="InterPro" id="IPR039366">
    <property type="entry name" value="Pilotin"/>
</dbReference>
<sequence length="335" mass="37797">MPKYKEIDYKGPRGHWPLWVIPFLVALLLVLIGIFIFITLGAKQHRCLFFDCEQPIDKVVKVNEERNDTNIASNFTMTVQGELTFASGPPDSLPPNSHLKVKFEDVSLMDVSSKLLGETMVDLSGYSKADNLQYTIKCKKPNSHGMYGVSAVLNVGWKPDRNSWIRKGDYLTDTSFNVKIKDEVSDYKKDITLSQKVYGYYGTQVHKKAAYIAMIEITGEVKFRANAPESIPSNSHLTVKFEDVSLMDAPSVKLGETEVDLTNYKKEEALVYCIKCPMPSPIAPDYSVSAVLNVGWKCDADSWIRKGDYLTDTRHPVHIEDGTNCYKVDVELVKY</sequence>
<evidence type="ECO:0000313" key="3">
    <source>
        <dbReference type="Proteomes" id="UP001159427"/>
    </source>
</evidence>
<proteinExistence type="predicted"/>
<reference evidence="2 3" key="1">
    <citation type="submission" date="2022-05" db="EMBL/GenBank/DDBJ databases">
        <authorList>
            <consortium name="Genoscope - CEA"/>
            <person name="William W."/>
        </authorList>
    </citation>
    <scope>NUCLEOTIDE SEQUENCE [LARGE SCALE GENOMIC DNA]</scope>
</reference>
<organism evidence="2 3">
    <name type="scientific">Porites evermanni</name>
    <dbReference type="NCBI Taxonomy" id="104178"/>
    <lineage>
        <taxon>Eukaryota</taxon>
        <taxon>Metazoa</taxon>
        <taxon>Cnidaria</taxon>
        <taxon>Anthozoa</taxon>
        <taxon>Hexacorallia</taxon>
        <taxon>Scleractinia</taxon>
        <taxon>Fungiina</taxon>
        <taxon>Poritidae</taxon>
        <taxon>Porites</taxon>
    </lineage>
</organism>
<keyword evidence="1" id="KW-0472">Membrane</keyword>
<keyword evidence="1" id="KW-1133">Transmembrane helix</keyword>
<dbReference type="EMBL" id="CALNXI010000115">
    <property type="protein sequence ID" value="CAH3019422.1"/>
    <property type="molecule type" value="Genomic_DNA"/>
</dbReference>
<gene>
    <name evidence="2" type="ORF">PEVE_00002563</name>
</gene>
<dbReference type="Pfam" id="PF09619">
    <property type="entry name" value="YscW"/>
    <property type="match status" value="2"/>
</dbReference>
<accession>A0ABN8LQC2</accession>
<keyword evidence="1" id="KW-0812">Transmembrane</keyword>
<dbReference type="Proteomes" id="UP001159427">
    <property type="component" value="Unassembled WGS sequence"/>
</dbReference>
<name>A0ABN8LQC2_9CNID</name>